<dbReference type="AlphaFoldDB" id="A0A1I3YD21"/>
<dbReference type="EMBL" id="FOSR01000001">
    <property type="protein sequence ID" value="SFK29768.1"/>
    <property type="molecule type" value="Genomic_DNA"/>
</dbReference>
<feature type="chain" id="PRO_5011676177" evidence="2">
    <location>
        <begin position="30"/>
        <end position="428"/>
    </location>
</feature>
<dbReference type="RefSeq" id="WP_245734805.1">
    <property type="nucleotide sequence ID" value="NZ_FOSR01000001.1"/>
</dbReference>
<evidence type="ECO:0000313" key="4">
    <source>
        <dbReference type="Proteomes" id="UP000198725"/>
    </source>
</evidence>
<evidence type="ECO:0000256" key="2">
    <source>
        <dbReference type="SAM" id="SignalP"/>
    </source>
</evidence>
<accession>A0A1I3YD21</accession>
<reference evidence="4" key="1">
    <citation type="submission" date="2016-10" db="EMBL/GenBank/DDBJ databases">
        <authorList>
            <person name="Varghese N."/>
            <person name="Submissions S."/>
        </authorList>
    </citation>
    <scope>NUCLEOTIDE SEQUENCE [LARGE SCALE GENOMIC DNA]</scope>
    <source>
        <strain evidence="4">MO64</strain>
    </source>
</reference>
<evidence type="ECO:0000313" key="3">
    <source>
        <dbReference type="EMBL" id="SFK29768.1"/>
    </source>
</evidence>
<feature type="region of interest" description="Disordered" evidence="1">
    <location>
        <begin position="28"/>
        <end position="203"/>
    </location>
</feature>
<dbReference type="Pfam" id="PF05275">
    <property type="entry name" value="CopB"/>
    <property type="match status" value="1"/>
</dbReference>
<dbReference type="GO" id="GO:0009279">
    <property type="term" value="C:cell outer membrane"/>
    <property type="evidence" value="ECO:0007669"/>
    <property type="project" value="InterPro"/>
</dbReference>
<keyword evidence="2" id="KW-0732">Signal</keyword>
<organism evidence="3 4">
    <name type="scientific">Rhodanobacter glycinis</name>
    <dbReference type="NCBI Taxonomy" id="582702"/>
    <lineage>
        <taxon>Bacteria</taxon>
        <taxon>Pseudomonadati</taxon>
        <taxon>Pseudomonadota</taxon>
        <taxon>Gammaproteobacteria</taxon>
        <taxon>Lysobacterales</taxon>
        <taxon>Rhodanobacteraceae</taxon>
        <taxon>Rhodanobacter</taxon>
    </lineage>
</organism>
<feature type="compositionally biased region" description="Low complexity" evidence="1">
    <location>
        <begin position="28"/>
        <end position="68"/>
    </location>
</feature>
<evidence type="ECO:0000256" key="1">
    <source>
        <dbReference type="SAM" id="MobiDB-lite"/>
    </source>
</evidence>
<name>A0A1I3YD21_9GAMM</name>
<gene>
    <name evidence="3" type="ORF">SAMN05192579_101439</name>
</gene>
<protein>
    <submittedName>
        <fullName evidence="3">Copper resistance protein B</fullName>
    </submittedName>
</protein>
<dbReference type="GO" id="GO:0006878">
    <property type="term" value="P:intracellular copper ion homeostasis"/>
    <property type="evidence" value="ECO:0007669"/>
    <property type="project" value="InterPro"/>
</dbReference>
<feature type="signal peptide" evidence="2">
    <location>
        <begin position="1"/>
        <end position="29"/>
    </location>
</feature>
<keyword evidence="4" id="KW-1185">Reference proteome</keyword>
<feature type="compositionally biased region" description="Low complexity" evidence="1">
    <location>
        <begin position="175"/>
        <end position="192"/>
    </location>
</feature>
<dbReference type="InterPro" id="IPR007939">
    <property type="entry name" value="Cu-R_B_prcur"/>
</dbReference>
<sequence>MSPTSRTTRWNRSALLVALWLALPLAASAQSVPPSSSTAPMDMSNMPGMSMPAASSSTPRSAMPSGVKKPGKKPSPTQPTPSSHGMEGMPGMDHPAMPAKRMPPKPVAASSGMDDMEGIPMPAKPAASTAPAGDMSGMDHASMPGMSSDAMQGMNHRGMAGMDHGAMPKKDQGEMAGMGAMPGMTMGPMQGGSPPPNARSPDYSDGVGYGSMEGMDMADKAPLGMVLIDQLEAFHGRDANGQSWEAGGWYGNDENKLWIRTEGERSRGKLDDGDLEAFWNHAIATYWSTQLGARQDIGAGPKRTWAAFGVQGLAPYWFELEATGYVGTNGRTAARLRAEYELLFTQRLILQPEAEVNLYGKDDPQRRIGSGVSDLQFGLRLRYEFHRQFAPYIGVNWTRRVGTTADYARQDHQPVLDRQIVAGVRIWF</sequence>
<dbReference type="Proteomes" id="UP000198725">
    <property type="component" value="Unassembled WGS sequence"/>
</dbReference>
<dbReference type="GO" id="GO:0005507">
    <property type="term" value="F:copper ion binding"/>
    <property type="evidence" value="ECO:0007669"/>
    <property type="project" value="InterPro"/>
</dbReference>
<proteinExistence type="predicted"/>